<dbReference type="AlphaFoldDB" id="A0A0S4R0C6"/>
<accession>A0A0S4R0C6</accession>
<gene>
    <name evidence="3" type="ORF">Ga0074812_1753</name>
</gene>
<evidence type="ECO:0000256" key="1">
    <source>
        <dbReference type="SAM" id="MobiDB-lite"/>
    </source>
</evidence>
<keyword evidence="4" id="KW-1185">Reference proteome</keyword>
<dbReference type="Proteomes" id="UP000198802">
    <property type="component" value="Unassembled WGS sequence"/>
</dbReference>
<evidence type="ECO:0000313" key="4">
    <source>
        <dbReference type="Proteomes" id="UP000198802"/>
    </source>
</evidence>
<sequence length="221" mass="24199">MAGLRRVDRQLWAVAGRYRRRRRIIVISLPGLLLLSMLALIVQAFQAAGDTRQAWLDAGAVCSLAAGGITWAIHTQRGQWLLDRMPVAAPSSRLAHHVLRLHSIMNDRDIDGWHRIRETMRTAAAIEQAVRQLHPSESTIPEIAGSDLAESSRHTARDAAHQLDAWLQSILAALKDQDADDRDEGGINEKGSGTGPAGPSSETMLALTRLTVLPPQHQLGE</sequence>
<keyword evidence="2" id="KW-0812">Transmembrane</keyword>
<protein>
    <submittedName>
        <fullName evidence="3">Uncharacterized protein</fullName>
    </submittedName>
</protein>
<feature type="transmembrane region" description="Helical" evidence="2">
    <location>
        <begin position="24"/>
        <end position="48"/>
    </location>
</feature>
<feature type="region of interest" description="Disordered" evidence="1">
    <location>
        <begin position="177"/>
        <end position="205"/>
    </location>
</feature>
<reference evidence="4" key="1">
    <citation type="submission" date="2015-11" db="EMBL/GenBank/DDBJ databases">
        <authorList>
            <person name="Varghese N."/>
        </authorList>
    </citation>
    <scope>NUCLEOTIDE SEQUENCE [LARGE SCALE GENOMIC DNA]</scope>
    <source>
        <strain evidence="4">DSM 45899</strain>
    </source>
</reference>
<evidence type="ECO:0000256" key="2">
    <source>
        <dbReference type="SAM" id="Phobius"/>
    </source>
</evidence>
<dbReference type="EMBL" id="FAOZ01000075">
    <property type="protein sequence ID" value="CUU61285.1"/>
    <property type="molecule type" value="Genomic_DNA"/>
</dbReference>
<name>A0A0S4R0C6_9ACTN</name>
<keyword evidence="2" id="KW-0472">Membrane</keyword>
<proteinExistence type="predicted"/>
<evidence type="ECO:0000313" key="3">
    <source>
        <dbReference type="EMBL" id="CUU61285.1"/>
    </source>
</evidence>
<organism evidence="3 4">
    <name type="scientific">Parafrankia irregularis</name>
    <dbReference type="NCBI Taxonomy" id="795642"/>
    <lineage>
        <taxon>Bacteria</taxon>
        <taxon>Bacillati</taxon>
        <taxon>Actinomycetota</taxon>
        <taxon>Actinomycetes</taxon>
        <taxon>Frankiales</taxon>
        <taxon>Frankiaceae</taxon>
        <taxon>Parafrankia</taxon>
    </lineage>
</organism>
<keyword evidence="2" id="KW-1133">Transmembrane helix</keyword>